<protein>
    <recommendedName>
        <fullName evidence="1">SnoaL-like domain-containing protein</fullName>
    </recommendedName>
</protein>
<dbReference type="EMBL" id="QFFJ01000002">
    <property type="protein sequence ID" value="RBL89397.1"/>
    <property type="molecule type" value="Genomic_DNA"/>
</dbReference>
<dbReference type="AlphaFoldDB" id="A0A365XSQ0"/>
<evidence type="ECO:0000313" key="3">
    <source>
        <dbReference type="Proteomes" id="UP000253410"/>
    </source>
</evidence>
<reference evidence="2 3" key="1">
    <citation type="submission" date="2018-05" db="EMBL/GenBank/DDBJ databases">
        <title>Chitinophaga sp. K3CV102501T nov., isolated from isolated from a monsoon evergreen broad-leaved forest soil.</title>
        <authorList>
            <person name="Lv Y."/>
        </authorList>
    </citation>
    <scope>NUCLEOTIDE SEQUENCE [LARGE SCALE GENOMIC DNA]</scope>
    <source>
        <strain evidence="2 3">GDMCC 1.1325</strain>
    </source>
</reference>
<dbReference type="InterPro" id="IPR032710">
    <property type="entry name" value="NTF2-like_dom_sf"/>
</dbReference>
<dbReference type="Gene3D" id="3.10.450.50">
    <property type="match status" value="1"/>
</dbReference>
<dbReference type="Proteomes" id="UP000253410">
    <property type="component" value="Unassembled WGS sequence"/>
</dbReference>
<dbReference type="Pfam" id="PF20409">
    <property type="entry name" value="SnoaL_5"/>
    <property type="match status" value="1"/>
</dbReference>
<feature type="domain" description="SnoaL-like" evidence="1">
    <location>
        <begin position="7"/>
        <end position="117"/>
    </location>
</feature>
<organism evidence="2 3">
    <name type="scientific">Chitinophaga flava</name>
    <dbReference type="NCBI Taxonomy" id="2259036"/>
    <lineage>
        <taxon>Bacteria</taxon>
        <taxon>Pseudomonadati</taxon>
        <taxon>Bacteroidota</taxon>
        <taxon>Chitinophagia</taxon>
        <taxon>Chitinophagales</taxon>
        <taxon>Chitinophagaceae</taxon>
        <taxon>Chitinophaga</taxon>
    </lineage>
</organism>
<gene>
    <name evidence="2" type="ORF">DF182_23030</name>
</gene>
<dbReference type="InterPro" id="IPR046860">
    <property type="entry name" value="SnoaL_5"/>
</dbReference>
<dbReference type="OrthoDB" id="336094at2"/>
<keyword evidence="3" id="KW-1185">Reference proteome</keyword>
<comment type="caution">
    <text evidence="2">The sequence shown here is derived from an EMBL/GenBank/DDBJ whole genome shotgun (WGS) entry which is preliminary data.</text>
</comment>
<proteinExistence type="predicted"/>
<evidence type="ECO:0000259" key="1">
    <source>
        <dbReference type="Pfam" id="PF20409"/>
    </source>
</evidence>
<sequence length="119" mass="13822">MNGPIHQLAQQLVTLCRDWKFLEAQSTLLHEEAVNIEADGRITRGQAAIMAKEKAFLENIETIHLLEISDPVVADGFFAVQFHSELTIKGMTERRSRNEIIVYEVQDNKIIREQFFYRF</sequence>
<accession>A0A365XSQ0</accession>
<dbReference type="RefSeq" id="WP_113618141.1">
    <property type="nucleotide sequence ID" value="NZ_QFFJ01000002.1"/>
</dbReference>
<name>A0A365XSQ0_9BACT</name>
<evidence type="ECO:0000313" key="2">
    <source>
        <dbReference type="EMBL" id="RBL89397.1"/>
    </source>
</evidence>
<dbReference type="SUPFAM" id="SSF54427">
    <property type="entry name" value="NTF2-like"/>
    <property type="match status" value="1"/>
</dbReference>